<keyword evidence="5" id="KW-1185">Reference proteome</keyword>
<feature type="transmembrane region" description="Helical" evidence="2">
    <location>
        <begin position="529"/>
        <end position="550"/>
    </location>
</feature>
<keyword evidence="2" id="KW-0472">Membrane</keyword>
<sequence length="679" mass="74877">MIPFPPSSSGSPFFCLFAFTLFYFPLLSACVWACVFAFSLASRARQLLIRLSTLLKTEPCCYCRLSHGDIGSTAVCQRTGDLRQFNKKPGVHQLEVGRRHGLPVIRHSRLNRPLRPAGRIRVSRSGRAPFLKPRRRCYLRHRLSTISAVANSAASFTTASSSSPKTTVYKSNDSPTFVSMNSANLPEFNALISVNKVSVDGDTHREKLAGSSSVGLVNSARETHSPVAIPSSSRSFANNICQCDPSTIDASILDSFTKSSSLNDPLRKSKLALEARKPGRIKARPVKRPRYKEAGQLFCESGRDLLLDEEAPFNLLCGDECINQTSSNGITLSHELRPSPRPVTSANHYFLSSRPLKWLSGRNRACVSSTTDLLFASPKTDSTKQLIDWNKASCDCRVDSCSSKLIHTQCSSCQHPFLRWYAESNTSLLYRVLTVQAPEIAIPSGLFATDAFNITTTKHPVSHQKIDPLLTTNRSMCSNLQFHADSEPNDQLSAFSSSLNPAAASQRPCYAPCQCFKHRVWLGQKTPQLACLHLLSSSLALLFTIVSFTVGEIDGDSWSGLCVPGRINLWPRLTLLLGPLTICLLVQTVFFCQTGFRLVKLAAGLQSTRHLDLGDCCCRFLRQLRQRPHSMDLQMASRLRRSALGLGVLGEKIRRSVPSEDVGGFLLTSCRLALLEDSC</sequence>
<evidence type="ECO:0000256" key="1">
    <source>
        <dbReference type="ARBA" id="ARBA00023170"/>
    </source>
</evidence>
<reference evidence="4" key="1">
    <citation type="submission" date="2018-11" db="EMBL/GenBank/DDBJ databases">
        <authorList>
            <consortium name="Pathogen Informatics"/>
        </authorList>
    </citation>
    <scope>NUCLEOTIDE SEQUENCE</scope>
</reference>
<keyword evidence="2" id="KW-1133">Transmembrane helix</keyword>
<dbReference type="EMBL" id="CAAALY010244886">
    <property type="protein sequence ID" value="VEL32923.1"/>
    <property type="molecule type" value="Genomic_DNA"/>
</dbReference>
<evidence type="ECO:0000313" key="5">
    <source>
        <dbReference type="Proteomes" id="UP000784294"/>
    </source>
</evidence>
<feature type="transmembrane region" description="Helical" evidence="2">
    <location>
        <begin position="570"/>
        <end position="592"/>
    </location>
</feature>
<dbReference type="InterPro" id="IPR000539">
    <property type="entry name" value="Frizzled/Smoothened_7TM"/>
</dbReference>
<proteinExistence type="predicted"/>
<name>A0A3S5BP76_9PLAT</name>
<dbReference type="Proteomes" id="UP000784294">
    <property type="component" value="Unassembled WGS sequence"/>
</dbReference>
<gene>
    <name evidence="4" type="ORF">PXEA_LOCUS26363</name>
</gene>
<dbReference type="GO" id="GO:0007166">
    <property type="term" value="P:cell surface receptor signaling pathway"/>
    <property type="evidence" value="ECO:0007669"/>
    <property type="project" value="InterPro"/>
</dbReference>
<feature type="transmembrane region" description="Helical" evidence="2">
    <location>
        <begin position="20"/>
        <end position="41"/>
    </location>
</feature>
<keyword evidence="2" id="KW-0812">Transmembrane</keyword>
<accession>A0A3S5BP76</accession>
<dbReference type="Pfam" id="PF01534">
    <property type="entry name" value="Frizzled"/>
    <property type="match status" value="1"/>
</dbReference>
<keyword evidence="1" id="KW-0675">Receptor</keyword>
<evidence type="ECO:0000313" key="4">
    <source>
        <dbReference type="EMBL" id="VEL32923.1"/>
    </source>
</evidence>
<dbReference type="GO" id="GO:0016020">
    <property type="term" value="C:membrane"/>
    <property type="evidence" value="ECO:0007669"/>
    <property type="project" value="InterPro"/>
</dbReference>
<comment type="caution">
    <text evidence="4">The sequence shown here is derived from an EMBL/GenBank/DDBJ whole genome shotgun (WGS) entry which is preliminary data.</text>
</comment>
<dbReference type="Gene3D" id="1.20.1070.10">
    <property type="entry name" value="Rhodopsin 7-helix transmembrane proteins"/>
    <property type="match status" value="1"/>
</dbReference>
<protein>
    <recommendedName>
        <fullName evidence="3">Frizzled/Smoothened 7TM domain-containing protein</fullName>
    </recommendedName>
</protein>
<organism evidence="4 5">
    <name type="scientific">Protopolystoma xenopodis</name>
    <dbReference type="NCBI Taxonomy" id="117903"/>
    <lineage>
        <taxon>Eukaryota</taxon>
        <taxon>Metazoa</taxon>
        <taxon>Spiralia</taxon>
        <taxon>Lophotrochozoa</taxon>
        <taxon>Platyhelminthes</taxon>
        <taxon>Monogenea</taxon>
        <taxon>Polyopisthocotylea</taxon>
        <taxon>Polystomatidea</taxon>
        <taxon>Polystomatidae</taxon>
        <taxon>Protopolystoma</taxon>
    </lineage>
</organism>
<evidence type="ECO:0000259" key="3">
    <source>
        <dbReference type="Pfam" id="PF01534"/>
    </source>
</evidence>
<feature type="domain" description="Frizzled/Smoothened 7TM" evidence="3">
    <location>
        <begin position="532"/>
        <end position="608"/>
    </location>
</feature>
<evidence type="ECO:0000256" key="2">
    <source>
        <dbReference type="SAM" id="Phobius"/>
    </source>
</evidence>
<dbReference type="AlphaFoldDB" id="A0A3S5BP76"/>